<proteinExistence type="predicted"/>
<dbReference type="Pfam" id="PF01381">
    <property type="entry name" value="HTH_3"/>
    <property type="match status" value="1"/>
</dbReference>
<dbReference type="Proteomes" id="UP000184364">
    <property type="component" value="Unassembled WGS sequence"/>
</dbReference>
<accession>A0A1M7JYY2</accession>
<sequence length="158" mass="19166">MIIINIICNLVAIFNKKKHNILQIFSHKYNNKIYYLETMIKFKLLEVRKRKKLTQEHMANVLYMNISNYSRRENGQIKINTKEWQKLAEILDVPLEQIYETDDEFFIEYLEKKVLNINTLHYCNGQIFYELQKCIEKLELELAKLKEDIKNMKVQDMI</sequence>
<evidence type="ECO:0000256" key="1">
    <source>
        <dbReference type="SAM" id="Coils"/>
    </source>
</evidence>
<evidence type="ECO:0000313" key="3">
    <source>
        <dbReference type="EMBL" id="SHM57933.1"/>
    </source>
</evidence>
<dbReference type="InterPro" id="IPR001387">
    <property type="entry name" value="Cro/C1-type_HTH"/>
</dbReference>
<dbReference type="Gene3D" id="1.10.260.40">
    <property type="entry name" value="lambda repressor-like DNA-binding domains"/>
    <property type="match status" value="1"/>
</dbReference>
<keyword evidence="4" id="KW-1185">Reference proteome</keyword>
<reference evidence="4" key="1">
    <citation type="submission" date="2016-11" db="EMBL/GenBank/DDBJ databases">
        <authorList>
            <person name="Varghese N."/>
            <person name="Submissions S."/>
        </authorList>
    </citation>
    <scope>NUCLEOTIDE SEQUENCE [LARGE SCALE GENOMIC DNA]</scope>
    <source>
        <strain evidence="4">DSM 26899</strain>
    </source>
</reference>
<evidence type="ECO:0000259" key="2">
    <source>
        <dbReference type="PROSITE" id="PS50943"/>
    </source>
</evidence>
<protein>
    <submittedName>
        <fullName evidence="3">Helix-turn-helix</fullName>
    </submittedName>
</protein>
<gene>
    <name evidence="3" type="ORF">SAMN05444267_105536</name>
</gene>
<feature type="coiled-coil region" evidence="1">
    <location>
        <begin position="128"/>
        <end position="155"/>
    </location>
</feature>
<dbReference type="SMART" id="SM00530">
    <property type="entry name" value="HTH_XRE"/>
    <property type="match status" value="1"/>
</dbReference>
<dbReference type="SUPFAM" id="SSF47413">
    <property type="entry name" value="lambda repressor-like DNA-binding domains"/>
    <property type="match status" value="1"/>
</dbReference>
<dbReference type="CDD" id="cd00093">
    <property type="entry name" value="HTH_XRE"/>
    <property type="match status" value="1"/>
</dbReference>
<organism evidence="3 4">
    <name type="scientific">Chryseobacterium polytrichastri</name>
    <dbReference type="NCBI Taxonomy" id="1302687"/>
    <lineage>
        <taxon>Bacteria</taxon>
        <taxon>Pseudomonadati</taxon>
        <taxon>Bacteroidota</taxon>
        <taxon>Flavobacteriia</taxon>
        <taxon>Flavobacteriales</taxon>
        <taxon>Weeksellaceae</taxon>
        <taxon>Chryseobacterium group</taxon>
        <taxon>Chryseobacterium</taxon>
    </lineage>
</organism>
<dbReference type="EMBL" id="FRAV01000055">
    <property type="protein sequence ID" value="SHM57933.1"/>
    <property type="molecule type" value="Genomic_DNA"/>
</dbReference>
<name>A0A1M7JYY2_9FLAO</name>
<dbReference type="InterPro" id="IPR010982">
    <property type="entry name" value="Lambda_DNA-bd_dom_sf"/>
</dbReference>
<dbReference type="PROSITE" id="PS50943">
    <property type="entry name" value="HTH_CROC1"/>
    <property type="match status" value="1"/>
</dbReference>
<evidence type="ECO:0000313" key="4">
    <source>
        <dbReference type="Proteomes" id="UP000184364"/>
    </source>
</evidence>
<dbReference type="AlphaFoldDB" id="A0A1M7JYY2"/>
<dbReference type="OrthoDB" id="1274166at2"/>
<keyword evidence="1" id="KW-0175">Coiled coil</keyword>
<dbReference type="GO" id="GO:0003677">
    <property type="term" value="F:DNA binding"/>
    <property type="evidence" value="ECO:0007669"/>
    <property type="project" value="InterPro"/>
</dbReference>
<feature type="domain" description="HTH cro/C1-type" evidence="2">
    <location>
        <begin position="44"/>
        <end position="98"/>
    </location>
</feature>